<feature type="region of interest" description="Disordered" evidence="1">
    <location>
        <begin position="22"/>
        <end position="56"/>
    </location>
</feature>
<dbReference type="AlphaFoldDB" id="A0AAW0AHE9"/>
<feature type="signal peptide" evidence="2">
    <location>
        <begin position="1"/>
        <end position="19"/>
    </location>
</feature>
<proteinExistence type="predicted"/>
<protein>
    <submittedName>
        <fullName evidence="3">Uncharacterized protein</fullName>
    </submittedName>
</protein>
<organism evidence="3 4">
    <name type="scientific">Favolaschia claudopus</name>
    <dbReference type="NCBI Taxonomy" id="2862362"/>
    <lineage>
        <taxon>Eukaryota</taxon>
        <taxon>Fungi</taxon>
        <taxon>Dikarya</taxon>
        <taxon>Basidiomycota</taxon>
        <taxon>Agaricomycotina</taxon>
        <taxon>Agaricomycetes</taxon>
        <taxon>Agaricomycetidae</taxon>
        <taxon>Agaricales</taxon>
        <taxon>Marasmiineae</taxon>
        <taxon>Mycenaceae</taxon>
        <taxon>Favolaschia</taxon>
    </lineage>
</organism>
<accession>A0AAW0AHE9</accession>
<reference evidence="3 4" key="1">
    <citation type="journal article" date="2024" name="J Genomics">
        <title>Draft genome sequencing and assembly of Favolaschia claudopus CIRM-BRFM 2984 isolated from oak limbs.</title>
        <authorList>
            <person name="Navarro D."/>
            <person name="Drula E."/>
            <person name="Chaduli D."/>
            <person name="Cazenave R."/>
            <person name="Ahrendt S."/>
            <person name="Wang J."/>
            <person name="Lipzen A."/>
            <person name="Daum C."/>
            <person name="Barry K."/>
            <person name="Grigoriev I.V."/>
            <person name="Favel A."/>
            <person name="Rosso M.N."/>
            <person name="Martin F."/>
        </authorList>
    </citation>
    <scope>NUCLEOTIDE SEQUENCE [LARGE SCALE GENOMIC DNA]</scope>
    <source>
        <strain evidence="3 4">CIRM-BRFM 2984</strain>
    </source>
</reference>
<evidence type="ECO:0000256" key="1">
    <source>
        <dbReference type="SAM" id="MobiDB-lite"/>
    </source>
</evidence>
<sequence>MKVVLSLLIVFFAAAMVFPLPTPTSPPLAHRTTRSIRQTRHSAMQPSYSNSPGRRPVNAAGRAPFQNIVNLQRGWFVGATNVEMRSGRGTPLLQETPSRRCRRVPQASNDENRSTSPTPRSSRSFRSANGLPTPPDTQRSAAQRKEFKSTATAAAGPSRRSLAQLARQQRERELREQAALQQQQTAARAPPMNPPPQADEKQPPGARDPPAGEQQQRLFIRIPPLHTLQAQRAEGANRGRGRGQGGLVVQVVDELLMGSVRVPDSRSFPLPVVLTPNQRIDMISVQ</sequence>
<keyword evidence="4" id="KW-1185">Reference proteome</keyword>
<feature type="compositionally biased region" description="Low complexity" evidence="1">
    <location>
        <begin position="114"/>
        <end position="127"/>
    </location>
</feature>
<feature type="region of interest" description="Disordered" evidence="1">
    <location>
        <begin position="87"/>
        <end position="214"/>
    </location>
</feature>
<feature type="compositionally biased region" description="Polar residues" evidence="1">
    <location>
        <begin position="41"/>
        <end position="52"/>
    </location>
</feature>
<comment type="caution">
    <text evidence="3">The sequence shown here is derived from an EMBL/GenBank/DDBJ whole genome shotgun (WGS) entry which is preliminary data.</text>
</comment>
<evidence type="ECO:0000256" key="2">
    <source>
        <dbReference type="SAM" id="SignalP"/>
    </source>
</evidence>
<feature type="compositionally biased region" description="Basic residues" evidence="1">
    <location>
        <begin position="31"/>
        <end position="40"/>
    </location>
</feature>
<gene>
    <name evidence="3" type="ORF">R3P38DRAFT_3209635</name>
</gene>
<dbReference type="Proteomes" id="UP001362999">
    <property type="component" value="Unassembled WGS sequence"/>
</dbReference>
<dbReference type="EMBL" id="JAWWNJ010000065">
    <property type="protein sequence ID" value="KAK7012370.1"/>
    <property type="molecule type" value="Genomic_DNA"/>
</dbReference>
<name>A0AAW0AHE9_9AGAR</name>
<feature type="compositionally biased region" description="Low complexity" evidence="1">
    <location>
        <begin position="177"/>
        <end position="189"/>
    </location>
</feature>
<feature type="chain" id="PRO_5043990314" evidence="2">
    <location>
        <begin position="20"/>
        <end position="286"/>
    </location>
</feature>
<evidence type="ECO:0000313" key="4">
    <source>
        <dbReference type="Proteomes" id="UP001362999"/>
    </source>
</evidence>
<evidence type="ECO:0000313" key="3">
    <source>
        <dbReference type="EMBL" id="KAK7012370.1"/>
    </source>
</evidence>
<keyword evidence="2" id="KW-0732">Signal</keyword>